<dbReference type="GO" id="GO:0032259">
    <property type="term" value="P:methylation"/>
    <property type="evidence" value="ECO:0007669"/>
    <property type="project" value="UniProtKB-KW"/>
</dbReference>
<dbReference type="AlphaFoldDB" id="A0A0F6W371"/>
<dbReference type="CDD" id="cd11572">
    <property type="entry name" value="RlmI_M_like"/>
    <property type="match status" value="1"/>
</dbReference>
<protein>
    <submittedName>
        <fullName evidence="10">LSU m5C1962 methyltransferase RlmI</fullName>
    </submittedName>
</protein>
<dbReference type="PROSITE" id="PS50890">
    <property type="entry name" value="PUA"/>
    <property type="match status" value="1"/>
</dbReference>
<dbReference type="CDD" id="cd02440">
    <property type="entry name" value="AdoMet_MTases"/>
    <property type="match status" value="1"/>
</dbReference>
<dbReference type="InterPro" id="IPR041532">
    <property type="entry name" value="RlmI-like_PUA"/>
</dbReference>
<gene>
    <name evidence="10" type="ORF">DB32_003410</name>
</gene>
<dbReference type="Proteomes" id="UP000034883">
    <property type="component" value="Chromosome"/>
</dbReference>
<name>A0A0F6W371_9BACT</name>
<keyword evidence="11" id="KW-1185">Reference proteome</keyword>
<organism evidence="10 11">
    <name type="scientific">Sandaracinus amylolyticus</name>
    <dbReference type="NCBI Taxonomy" id="927083"/>
    <lineage>
        <taxon>Bacteria</taxon>
        <taxon>Pseudomonadati</taxon>
        <taxon>Myxococcota</taxon>
        <taxon>Polyangia</taxon>
        <taxon>Polyangiales</taxon>
        <taxon>Sandaracinaceae</taxon>
        <taxon>Sandaracinus</taxon>
    </lineage>
</organism>
<dbReference type="EMBL" id="CP011125">
    <property type="protein sequence ID" value="AKF06261.1"/>
    <property type="molecule type" value="Genomic_DNA"/>
</dbReference>
<dbReference type="Gene3D" id="2.30.130.10">
    <property type="entry name" value="PUA domain"/>
    <property type="match status" value="1"/>
</dbReference>
<dbReference type="PANTHER" id="PTHR42873:SF1">
    <property type="entry name" value="S-ADENOSYLMETHIONINE-DEPENDENT METHYLTRANSFERASE DOMAIN-CONTAINING PROTEIN"/>
    <property type="match status" value="1"/>
</dbReference>
<keyword evidence="7" id="KW-0694">RNA-binding</keyword>
<evidence type="ECO:0000256" key="3">
    <source>
        <dbReference type="ARBA" id="ARBA00022552"/>
    </source>
</evidence>
<evidence type="ECO:0000313" key="11">
    <source>
        <dbReference type="Proteomes" id="UP000034883"/>
    </source>
</evidence>
<dbReference type="SUPFAM" id="SSF88697">
    <property type="entry name" value="PUA domain-like"/>
    <property type="match status" value="1"/>
</dbReference>
<evidence type="ECO:0000259" key="9">
    <source>
        <dbReference type="SMART" id="SM00359"/>
    </source>
</evidence>
<dbReference type="InterPro" id="IPR019614">
    <property type="entry name" value="SAM-dep_methyl-trfase"/>
</dbReference>
<dbReference type="STRING" id="927083.DB32_003410"/>
<dbReference type="GO" id="GO:0008168">
    <property type="term" value="F:methyltransferase activity"/>
    <property type="evidence" value="ECO:0007669"/>
    <property type="project" value="UniProtKB-KW"/>
</dbReference>
<reference evidence="10 11" key="1">
    <citation type="submission" date="2015-03" db="EMBL/GenBank/DDBJ databases">
        <title>Genome assembly of Sandaracinus amylolyticus DSM 53668.</title>
        <authorList>
            <person name="Sharma G."/>
            <person name="Subramanian S."/>
        </authorList>
    </citation>
    <scope>NUCLEOTIDE SEQUENCE [LARGE SCALE GENOMIC DNA]</scope>
    <source>
        <strain evidence="10 11">DSM 53668</strain>
    </source>
</reference>
<dbReference type="InterPro" id="IPR002478">
    <property type="entry name" value="PUA"/>
</dbReference>
<evidence type="ECO:0000256" key="6">
    <source>
        <dbReference type="ARBA" id="ARBA00022691"/>
    </source>
</evidence>
<keyword evidence="6" id="KW-0949">S-adenosyl-L-methionine</keyword>
<comment type="similarity">
    <text evidence="8">Belongs to the methyltransferase superfamily. RlmI family.</text>
</comment>
<dbReference type="KEGG" id="samy:DB32_003410"/>
<dbReference type="InterPro" id="IPR015947">
    <property type="entry name" value="PUA-like_sf"/>
</dbReference>
<accession>A0A0F6W371</accession>
<proteinExistence type="inferred from homology"/>
<dbReference type="GO" id="GO:0003723">
    <property type="term" value="F:RNA binding"/>
    <property type="evidence" value="ECO:0007669"/>
    <property type="project" value="UniProtKB-KW"/>
</dbReference>
<evidence type="ECO:0000313" key="10">
    <source>
        <dbReference type="EMBL" id="AKF06261.1"/>
    </source>
</evidence>
<dbReference type="Gene3D" id="3.40.50.150">
    <property type="entry name" value="Vaccinia Virus protein VP39"/>
    <property type="match status" value="1"/>
</dbReference>
<keyword evidence="4 10" id="KW-0489">Methyltransferase</keyword>
<evidence type="ECO:0000256" key="8">
    <source>
        <dbReference type="ARBA" id="ARBA00038091"/>
    </source>
</evidence>
<dbReference type="InterPro" id="IPR036974">
    <property type="entry name" value="PUA_sf"/>
</dbReference>
<dbReference type="Pfam" id="PF10672">
    <property type="entry name" value="Methyltrans_SAM"/>
    <property type="match status" value="1"/>
</dbReference>
<feature type="domain" description="PUA" evidence="9">
    <location>
        <begin position="1"/>
        <end position="84"/>
    </location>
</feature>
<evidence type="ECO:0000256" key="7">
    <source>
        <dbReference type="ARBA" id="ARBA00022884"/>
    </source>
</evidence>
<dbReference type="SUPFAM" id="SSF53335">
    <property type="entry name" value="S-adenosyl-L-methionine-dependent methyltransferases"/>
    <property type="match status" value="1"/>
</dbReference>
<dbReference type="CDD" id="cd21153">
    <property type="entry name" value="PUA_RlmI"/>
    <property type="match status" value="1"/>
</dbReference>
<sequence length="391" mass="42409">MTLSRGRVQPVWAGHPWVFAQAIARVDGAPSAGDVVDVVDPEGRFQGRGYWSPKSAIPVRIATRDANDPLDGASIGRAIERAAALRARFGLPSAETTGYRLVHSEGDGLPGLIVDVLGNVATVQLLTIGMKLREADVFAHVARVARVKTVIEVASEKAAQREGFEAKTGVVRGPDPHALELRERGLDVSLEPTITQKTGFYFDQRENRAMVERLARGARVLDLYSFVGAFAMFAARGGAQSVIAVDSSPVAIATASRLAHHHGMSDRITFERADARHRMEELARKKERFDLVVLDPPKLAPTVKHLERARGAYRRLNADAARVTERDGVLVSCSCSAAMTPDELVRVATMGARDAGRDLTLLHMGEQGPDHPVPAAFAEGRYLKAAFFRVT</sequence>
<comment type="subcellular location">
    <subcellularLocation>
        <location evidence="1">Cytoplasm</location>
    </subcellularLocation>
</comment>
<keyword evidence="2" id="KW-0963">Cytoplasm</keyword>
<evidence type="ECO:0000256" key="2">
    <source>
        <dbReference type="ARBA" id="ARBA00022490"/>
    </source>
</evidence>
<dbReference type="Pfam" id="PF17785">
    <property type="entry name" value="PUA_3"/>
    <property type="match status" value="1"/>
</dbReference>
<evidence type="ECO:0000256" key="1">
    <source>
        <dbReference type="ARBA" id="ARBA00004496"/>
    </source>
</evidence>
<dbReference type="Gene3D" id="3.30.750.80">
    <property type="entry name" value="RNA methyltransferase domain (HRMD) like"/>
    <property type="match status" value="1"/>
</dbReference>
<evidence type="ECO:0000256" key="4">
    <source>
        <dbReference type="ARBA" id="ARBA00022603"/>
    </source>
</evidence>
<dbReference type="GO" id="GO:0005737">
    <property type="term" value="C:cytoplasm"/>
    <property type="evidence" value="ECO:0007669"/>
    <property type="project" value="UniProtKB-SubCell"/>
</dbReference>
<dbReference type="SMART" id="SM00359">
    <property type="entry name" value="PUA"/>
    <property type="match status" value="1"/>
</dbReference>
<keyword evidence="5 10" id="KW-0808">Transferase</keyword>
<evidence type="ECO:0000256" key="5">
    <source>
        <dbReference type="ARBA" id="ARBA00022679"/>
    </source>
</evidence>
<dbReference type="PANTHER" id="PTHR42873">
    <property type="entry name" value="RIBOSOMAL RNA LARGE SUBUNIT METHYLTRANSFERASE"/>
    <property type="match status" value="1"/>
</dbReference>
<dbReference type="InterPro" id="IPR029063">
    <property type="entry name" value="SAM-dependent_MTases_sf"/>
</dbReference>
<dbReference type="GO" id="GO:0006364">
    <property type="term" value="P:rRNA processing"/>
    <property type="evidence" value="ECO:0007669"/>
    <property type="project" value="UniProtKB-KW"/>
</dbReference>
<keyword evidence="3" id="KW-0698">rRNA processing</keyword>